<dbReference type="AlphaFoldDB" id="A0A9P9WC19"/>
<evidence type="ECO:0000256" key="3">
    <source>
        <dbReference type="ARBA" id="ARBA00022741"/>
    </source>
</evidence>
<dbReference type="InterPro" id="IPR030666">
    <property type="entry name" value="IPP_transferase_euk"/>
</dbReference>
<keyword evidence="4 5" id="KW-0067">ATP-binding</keyword>
<dbReference type="GO" id="GO:0006400">
    <property type="term" value="P:tRNA modification"/>
    <property type="evidence" value="ECO:0007669"/>
    <property type="project" value="TreeGrafter"/>
</dbReference>
<dbReference type="InterPro" id="IPR013087">
    <property type="entry name" value="Znf_C2H2_type"/>
</dbReference>
<evidence type="ECO:0000256" key="2">
    <source>
        <dbReference type="ARBA" id="ARBA00022679"/>
    </source>
</evidence>
<evidence type="ECO:0000313" key="10">
    <source>
        <dbReference type="Proteomes" id="UP000829685"/>
    </source>
</evidence>
<evidence type="ECO:0000256" key="4">
    <source>
        <dbReference type="ARBA" id="ARBA00022840"/>
    </source>
</evidence>
<dbReference type="InterPro" id="IPR027417">
    <property type="entry name" value="P-loop_NTPase"/>
</dbReference>
<dbReference type="PANTHER" id="PTHR11088">
    <property type="entry name" value="TRNA DIMETHYLALLYLTRANSFERASE"/>
    <property type="match status" value="1"/>
</dbReference>
<proteinExistence type="inferred from homology"/>
<name>A0A9P9WC19_9PEZI</name>
<dbReference type="GO" id="GO:0005739">
    <property type="term" value="C:mitochondrion"/>
    <property type="evidence" value="ECO:0007669"/>
    <property type="project" value="TreeGrafter"/>
</dbReference>
<dbReference type="GO" id="GO:0005524">
    <property type="term" value="F:ATP binding"/>
    <property type="evidence" value="ECO:0007669"/>
    <property type="project" value="UniProtKB-UniRule"/>
</dbReference>
<keyword evidence="2 5" id="KW-0808">Transferase</keyword>
<dbReference type="PIRSF" id="PIRSF039110">
    <property type="entry name" value="IPP_transferase"/>
    <property type="match status" value="1"/>
</dbReference>
<dbReference type="Gene3D" id="1.10.20.140">
    <property type="match status" value="1"/>
</dbReference>
<dbReference type="InterPro" id="IPR039657">
    <property type="entry name" value="Dimethylallyltransferase"/>
</dbReference>
<evidence type="ECO:0000256" key="7">
    <source>
        <dbReference type="RuleBase" id="RU003785"/>
    </source>
</evidence>
<dbReference type="NCBIfam" id="TIGR00174">
    <property type="entry name" value="miaA"/>
    <property type="match status" value="1"/>
</dbReference>
<evidence type="ECO:0000259" key="8">
    <source>
        <dbReference type="Pfam" id="PF12874"/>
    </source>
</evidence>
<evidence type="ECO:0000256" key="1">
    <source>
        <dbReference type="ARBA" id="ARBA00005842"/>
    </source>
</evidence>
<comment type="catalytic activity">
    <reaction evidence="5 6">
        <text>adenosine(37) in tRNA + dimethylallyl diphosphate = N(6)-dimethylallyladenosine(37) in tRNA + diphosphate</text>
        <dbReference type="Rhea" id="RHEA:26482"/>
        <dbReference type="Rhea" id="RHEA-COMP:10162"/>
        <dbReference type="Rhea" id="RHEA-COMP:10375"/>
        <dbReference type="ChEBI" id="CHEBI:33019"/>
        <dbReference type="ChEBI" id="CHEBI:57623"/>
        <dbReference type="ChEBI" id="CHEBI:74411"/>
        <dbReference type="ChEBI" id="CHEBI:74415"/>
        <dbReference type="EC" id="2.5.1.75"/>
    </reaction>
</comment>
<organism evidence="9 10">
    <name type="scientific">Neoarthrinium moseri</name>
    <dbReference type="NCBI Taxonomy" id="1658444"/>
    <lineage>
        <taxon>Eukaryota</taxon>
        <taxon>Fungi</taxon>
        <taxon>Dikarya</taxon>
        <taxon>Ascomycota</taxon>
        <taxon>Pezizomycotina</taxon>
        <taxon>Sordariomycetes</taxon>
        <taxon>Xylariomycetidae</taxon>
        <taxon>Amphisphaeriales</taxon>
        <taxon>Apiosporaceae</taxon>
        <taxon>Neoarthrinium</taxon>
    </lineage>
</organism>
<gene>
    <name evidence="9" type="ORF">JX265_011498</name>
</gene>
<dbReference type="Pfam" id="PF01715">
    <property type="entry name" value="IPPT"/>
    <property type="match status" value="1"/>
</dbReference>
<keyword evidence="5 6" id="KW-0819">tRNA processing</keyword>
<evidence type="ECO:0000313" key="9">
    <source>
        <dbReference type="EMBL" id="KAI1856539.1"/>
    </source>
</evidence>
<dbReference type="GO" id="GO:0052381">
    <property type="term" value="F:tRNA dimethylallyltransferase activity"/>
    <property type="evidence" value="ECO:0007669"/>
    <property type="project" value="UniProtKB-UniRule"/>
</dbReference>
<comment type="caution">
    <text evidence="9">The sequence shown here is derived from an EMBL/GenBank/DDBJ whole genome shotgun (WGS) entry which is preliminary data.</text>
</comment>
<dbReference type="EMBL" id="JAFIMR010000043">
    <property type="protein sequence ID" value="KAI1856539.1"/>
    <property type="molecule type" value="Genomic_DNA"/>
</dbReference>
<dbReference type="Pfam" id="PF12874">
    <property type="entry name" value="zf-met"/>
    <property type="match status" value="1"/>
</dbReference>
<keyword evidence="3 5" id="KW-0547">Nucleotide-binding</keyword>
<sequence length="458" mass="51731">MSTHKTRPKEPLVAIMGTTGTGKSDLAVDLAVRFNGEIINADAMQMYRGLPIITNQISPEEQRGIPHHLLATVDLDQPTWTNGVFVREATKLIQEIRSRGKLPIVVGGTHYYLSSLLFANNLIESPDRDGQSAHVPQAGIETEHPILDGPTDLILKRLREVDPVMAARWHPDDRRKIRRSLEIFLTTGRKASDIYAEQQAAKSAQEGAESPWDALMLWVYSSPDVLKERLDKRVDKMRQHGLLDEVRQLHRHLRDREAAGEEVDRTRGIWQTIGFKQFEAFLDAEKQEPIPGDLEKLEAQGMELMKIATRQYARYQLRWLRTKTIPELSKSDAMRFMYLLDSTDANMFSDSVLSPGADIVQAYLDGSDLPEPTTFSATARDVLSAFLDAATTPKPKLEAKLCDVCNMTLQTEEQWTKHVNGVRHRRGLKHKSRTALIPVPRPRPPTPDEVDVDLSTIL</sequence>
<dbReference type="HAMAP" id="MF_00185">
    <property type="entry name" value="IPP_trans"/>
    <property type="match status" value="1"/>
</dbReference>
<protein>
    <recommendedName>
        <fullName evidence="5 6">tRNA dimethylallyltransferase</fullName>
        <ecNumber evidence="5 6">2.5.1.75</ecNumber>
    </recommendedName>
</protein>
<comment type="similarity">
    <text evidence="1 5 7">Belongs to the IPP transferase family.</text>
</comment>
<dbReference type="Proteomes" id="UP000829685">
    <property type="component" value="Unassembled WGS sequence"/>
</dbReference>
<dbReference type="SUPFAM" id="SSF52540">
    <property type="entry name" value="P-loop containing nucleoside triphosphate hydrolases"/>
    <property type="match status" value="2"/>
</dbReference>
<dbReference type="PANTHER" id="PTHR11088:SF89">
    <property type="entry name" value="TRNA DIMETHYLALLYLTRANSFERASE"/>
    <property type="match status" value="1"/>
</dbReference>
<reference evidence="9" key="1">
    <citation type="submission" date="2021-03" db="EMBL/GenBank/DDBJ databases">
        <title>Revisited historic fungal species revealed as producer of novel bioactive compounds through whole genome sequencing and comparative genomics.</title>
        <authorList>
            <person name="Vignolle G.A."/>
            <person name="Hochenegger N."/>
            <person name="Mach R.L."/>
            <person name="Mach-Aigner A.R."/>
            <person name="Javad Rahimi M."/>
            <person name="Salim K.A."/>
            <person name="Chan C.M."/>
            <person name="Lim L.B.L."/>
            <person name="Cai F."/>
            <person name="Druzhinina I.S."/>
            <person name="U'Ren J.M."/>
            <person name="Derntl C."/>
        </authorList>
    </citation>
    <scope>NUCLEOTIDE SEQUENCE</scope>
    <source>
        <strain evidence="9">TUCIM 5799</strain>
    </source>
</reference>
<evidence type="ECO:0000256" key="5">
    <source>
        <dbReference type="PIRNR" id="PIRNR039110"/>
    </source>
</evidence>
<keyword evidence="10" id="KW-1185">Reference proteome</keyword>
<evidence type="ECO:0000256" key="6">
    <source>
        <dbReference type="RuleBase" id="RU003783"/>
    </source>
</evidence>
<dbReference type="EC" id="2.5.1.75" evidence="5 6"/>
<comment type="function">
    <text evidence="5">Catalyzes the transfer of a dimethylallyl group onto the adenine at position 37.</text>
</comment>
<feature type="domain" description="C2H2-type" evidence="8">
    <location>
        <begin position="402"/>
        <end position="424"/>
    </location>
</feature>
<dbReference type="InterPro" id="IPR018022">
    <property type="entry name" value="IPT"/>
</dbReference>
<dbReference type="Gene3D" id="3.40.50.300">
    <property type="entry name" value="P-loop containing nucleotide triphosphate hydrolases"/>
    <property type="match status" value="1"/>
</dbReference>
<accession>A0A9P9WC19</accession>
<keyword evidence="5" id="KW-0963">Cytoplasm</keyword>
<dbReference type="InterPro" id="IPR036236">
    <property type="entry name" value="Znf_C2H2_sf"/>
</dbReference>
<dbReference type="SUPFAM" id="SSF57667">
    <property type="entry name" value="beta-beta-alpha zinc fingers"/>
    <property type="match status" value="1"/>
</dbReference>
<dbReference type="Gene3D" id="3.30.160.60">
    <property type="entry name" value="Classic Zinc Finger"/>
    <property type="match status" value="1"/>
</dbReference>